<dbReference type="Proteomes" id="UP001055167">
    <property type="component" value="Unassembled WGS sequence"/>
</dbReference>
<dbReference type="SUPFAM" id="SSF52172">
    <property type="entry name" value="CheY-like"/>
    <property type="match status" value="1"/>
</dbReference>
<keyword evidence="9" id="KW-0418">Kinase</keyword>
<feature type="domain" description="Response regulatory" evidence="8">
    <location>
        <begin position="712"/>
        <end position="828"/>
    </location>
</feature>
<comment type="catalytic activity">
    <reaction evidence="1">
        <text>ATP + protein L-histidine = ADP + protein N-phospho-L-histidine.</text>
        <dbReference type="EC" id="2.7.13.3"/>
    </reaction>
</comment>
<proteinExistence type="predicted"/>
<dbReference type="InterPro" id="IPR003594">
    <property type="entry name" value="HATPase_dom"/>
</dbReference>
<dbReference type="EC" id="2.7.13.3" evidence="2"/>
<evidence type="ECO:0000256" key="3">
    <source>
        <dbReference type="ARBA" id="ARBA00022553"/>
    </source>
</evidence>
<dbReference type="InterPro" id="IPR011006">
    <property type="entry name" value="CheY-like_superfamily"/>
</dbReference>
<organism evidence="9 10">
    <name type="scientific">Methylobacterium crusticola</name>
    <dbReference type="NCBI Taxonomy" id="1697972"/>
    <lineage>
        <taxon>Bacteria</taxon>
        <taxon>Pseudomonadati</taxon>
        <taxon>Pseudomonadota</taxon>
        <taxon>Alphaproteobacteria</taxon>
        <taxon>Hyphomicrobiales</taxon>
        <taxon>Methylobacteriaceae</taxon>
        <taxon>Methylobacterium</taxon>
    </lineage>
</organism>
<evidence type="ECO:0000313" key="9">
    <source>
        <dbReference type="EMBL" id="GJD49051.1"/>
    </source>
</evidence>
<evidence type="ECO:0000259" key="8">
    <source>
        <dbReference type="PROSITE" id="PS50110"/>
    </source>
</evidence>
<accession>A0ABQ4QUP1</accession>
<dbReference type="PRINTS" id="PR00344">
    <property type="entry name" value="BCTRLSENSOR"/>
</dbReference>
<keyword evidence="10" id="KW-1185">Reference proteome</keyword>
<name>A0ABQ4QUP1_9HYPH</name>
<dbReference type="SUPFAM" id="SSF55874">
    <property type="entry name" value="ATPase domain of HSP90 chaperone/DNA topoisomerase II/histidine kinase"/>
    <property type="match status" value="1"/>
</dbReference>
<dbReference type="Pfam" id="PF19443">
    <property type="entry name" value="DAHL"/>
    <property type="match status" value="1"/>
</dbReference>
<dbReference type="RefSeq" id="WP_128560846.1">
    <property type="nucleotide sequence ID" value="NZ_BPQH01000005.1"/>
</dbReference>
<feature type="domain" description="Histidine kinase" evidence="7">
    <location>
        <begin position="467"/>
        <end position="688"/>
    </location>
</feature>
<dbReference type="Gene3D" id="1.10.287.130">
    <property type="match status" value="1"/>
</dbReference>
<dbReference type="SMART" id="SM00387">
    <property type="entry name" value="HATPase_c"/>
    <property type="match status" value="1"/>
</dbReference>
<gene>
    <name evidence="9" type="primary">rcsC_12</name>
    <name evidence="9" type="ORF">OPKNFCMD_1780</name>
</gene>
<keyword evidence="9" id="KW-0808">Transferase</keyword>
<dbReference type="InterPro" id="IPR036890">
    <property type="entry name" value="HATPase_C_sf"/>
</dbReference>
<dbReference type="CDD" id="cd00082">
    <property type="entry name" value="HisKA"/>
    <property type="match status" value="1"/>
</dbReference>
<dbReference type="SUPFAM" id="SSF47384">
    <property type="entry name" value="Homodimeric domain of signal transducing histidine kinase"/>
    <property type="match status" value="1"/>
</dbReference>
<dbReference type="InterPro" id="IPR045812">
    <property type="entry name" value="DAHL"/>
</dbReference>
<evidence type="ECO:0000259" key="7">
    <source>
        <dbReference type="PROSITE" id="PS50109"/>
    </source>
</evidence>
<keyword evidence="6" id="KW-0812">Transmembrane</keyword>
<reference evidence="9" key="1">
    <citation type="journal article" date="2021" name="Front. Microbiol.">
        <title>Comprehensive Comparative Genomics and Phenotyping of Methylobacterium Species.</title>
        <authorList>
            <person name="Alessa O."/>
            <person name="Ogura Y."/>
            <person name="Fujitani Y."/>
            <person name="Takami H."/>
            <person name="Hayashi T."/>
            <person name="Sahin N."/>
            <person name="Tani A."/>
        </authorList>
    </citation>
    <scope>NUCLEOTIDE SEQUENCE</scope>
    <source>
        <strain evidence="9">KCTC 52305</strain>
    </source>
</reference>
<dbReference type="Gene3D" id="3.30.565.10">
    <property type="entry name" value="Histidine kinase-like ATPase, C-terminal domain"/>
    <property type="match status" value="1"/>
</dbReference>
<sequence>MKIAPALLAVPLLLLLTWLSFRAVNADAEMYDQALQNLDRMAITQNALQKDVLMARAGSLHNYDPLVREIATLYEIVGQMRRIASPSRGAAISRLAASVRQQEELIERFKAENALLQNSLAYFGLFGTSITKNGDDSRLLARVSELAAAMLHLTLDTSPASSAEAADRLDRLTEEVGARDQTDIQALLAHGRVLHRLLPSLDGVLRTLLAIPVDRQQADLRTMVLTHQSASRETARRFRVTLYAVSIALAVVLVHLAVQLRSRAMSLQRRAALEHLITQLSLGFIDAPPQELGSRIERALAALAEHLGAGRAYFLLSTEKNTDRERSDRGGRTYYWSADGTPLPPGWAERTRMLAARSAFQQGDVVLVPPAVQVTAESVTGALSTLGLNDWAYVSRKTGQGEIGLLGFDGIRSRLDLRSDERVLVRMVFDVFANAVGRELLEEDRARLERRLQQARRMETVGALASGVAHNFNNIVGAILGYTEMAEAQVHPRDRSRPHLSEIRRAGERARDLIDQILTFGRRPDSARRPVRISAMLSECVSLLRASLPPGIDLTLREGGPDAVASGDATQLQQVILNLGNNAAQAMNGVGPILIRTEIRQLGASTSGLPEPLLAGTYIRILVEDRGRGMDEATRSRIFEPFFSTRPAGNGLGLATAREIVREHGGTIMVTSQPGAGSCFAVWLPCTTISGVAGLQAVPRATPTVPLGQGQTVLVLDPDPTSRLRDEEVLAALGYEPVGFSQLDHALSACEAASDRFAAVLIGQPTSPALGLSFASALQRKDPRLPLILAAGSAAADDPAALARAGIGELVQWPLIASEIAMALARVLPQPDDAVLPRR</sequence>
<evidence type="ECO:0000256" key="5">
    <source>
        <dbReference type="SAM" id="Coils"/>
    </source>
</evidence>
<evidence type="ECO:0000313" key="10">
    <source>
        <dbReference type="Proteomes" id="UP001055167"/>
    </source>
</evidence>
<feature type="coiled-coil region" evidence="5">
    <location>
        <begin position="92"/>
        <end position="119"/>
    </location>
</feature>
<dbReference type="InterPro" id="IPR003661">
    <property type="entry name" value="HisK_dim/P_dom"/>
</dbReference>
<dbReference type="PROSITE" id="PS50109">
    <property type="entry name" value="HIS_KIN"/>
    <property type="match status" value="1"/>
</dbReference>
<comment type="caution">
    <text evidence="9">The sequence shown here is derived from an EMBL/GenBank/DDBJ whole genome shotgun (WGS) entry which is preliminary data.</text>
</comment>
<protein>
    <recommendedName>
        <fullName evidence="2">histidine kinase</fullName>
        <ecNumber evidence="2">2.7.13.3</ecNumber>
    </recommendedName>
</protein>
<dbReference type="EMBL" id="BPQH01000005">
    <property type="protein sequence ID" value="GJD49051.1"/>
    <property type="molecule type" value="Genomic_DNA"/>
</dbReference>
<reference evidence="9" key="2">
    <citation type="submission" date="2021-08" db="EMBL/GenBank/DDBJ databases">
        <authorList>
            <person name="Tani A."/>
            <person name="Ola A."/>
            <person name="Ogura Y."/>
            <person name="Katsura K."/>
            <person name="Hayashi T."/>
        </authorList>
    </citation>
    <scope>NUCLEOTIDE SEQUENCE</scope>
    <source>
        <strain evidence="9">KCTC 52305</strain>
    </source>
</reference>
<dbReference type="Pfam" id="PF00512">
    <property type="entry name" value="HisKA"/>
    <property type="match status" value="1"/>
</dbReference>
<dbReference type="PROSITE" id="PS50110">
    <property type="entry name" value="RESPONSE_REGULATORY"/>
    <property type="match status" value="1"/>
</dbReference>
<dbReference type="InterPro" id="IPR036097">
    <property type="entry name" value="HisK_dim/P_sf"/>
</dbReference>
<dbReference type="SMART" id="SM00388">
    <property type="entry name" value="HisKA"/>
    <property type="match status" value="1"/>
</dbReference>
<evidence type="ECO:0000256" key="2">
    <source>
        <dbReference type="ARBA" id="ARBA00012438"/>
    </source>
</evidence>
<evidence type="ECO:0000256" key="1">
    <source>
        <dbReference type="ARBA" id="ARBA00000085"/>
    </source>
</evidence>
<keyword evidence="3" id="KW-0597">Phosphoprotein</keyword>
<keyword evidence="5" id="KW-0175">Coiled coil</keyword>
<dbReference type="InterPro" id="IPR005467">
    <property type="entry name" value="His_kinase_dom"/>
</dbReference>
<dbReference type="GO" id="GO:0016301">
    <property type="term" value="F:kinase activity"/>
    <property type="evidence" value="ECO:0007669"/>
    <property type="project" value="UniProtKB-KW"/>
</dbReference>
<dbReference type="PANTHER" id="PTHR43065:SF42">
    <property type="entry name" value="TWO-COMPONENT SENSOR PPRA"/>
    <property type="match status" value="1"/>
</dbReference>
<dbReference type="InterPro" id="IPR001789">
    <property type="entry name" value="Sig_transdc_resp-reg_receiver"/>
</dbReference>
<keyword evidence="6" id="KW-1133">Transmembrane helix</keyword>
<evidence type="ECO:0000256" key="4">
    <source>
        <dbReference type="PROSITE-ProRule" id="PRU00169"/>
    </source>
</evidence>
<dbReference type="NCBIfam" id="NF010411">
    <property type="entry name" value="PRK13837.1"/>
    <property type="match status" value="1"/>
</dbReference>
<evidence type="ECO:0000256" key="6">
    <source>
        <dbReference type="SAM" id="Phobius"/>
    </source>
</evidence>
<feature type="transmembrane region" description="Helical" evidence="6">
    <location>
        <begin position="240"/>
        <end position="260"/>
    </location>
</feature>
<dbReference type="Pfam" id="PF02518">
    <property type="entry name" value="HATPase_c"/>
    <property type="match status" value="1"/>
</dbReference>
<keyword evidence="6" id="KW-0472">Membrane</keyword>
<dbReference type="InterPro" id="IPR004358">
    <property type="entry name" value="Sig_transdc_His_kin-like_C"/>
</dbReference>
<comment type="caution">
    <text evidence="4">Lacks conserved residue(s) required for the propagation of feature annotation.</text>
</comment>
<dbReference type="Gene3D" id="3.40.50.2300">
    <property type="match status" value="1"/>
</dbReference>
<dbReference type="PANTHER" id="PTHR43065">
    <property type="entry name" value="SENSOR HISTIDINE KINASE"/>
    <property type="match status" value="1"/>
</dbReference>